<organism evidence="1 2">
    <name type="scientific">Williamsia herbipolensis</name>
    <dbReference type="NCBI Taxonomy" id="1603258"/>
    <lineage>
        <taxon>Bacteria</taxon>
        <taxon>Bacillati</taxon>
        <taxon>Actinomycetota</taxon>
        <taxon>Actinomycetes</taxon>
        <taxon>Mycobacteriales</taxon>
        <taxon>Nocardiaceae</taxon>
        <taxon>Williamsia</taxon>
    </lineage>
</organism>
<sequence length="126" mass="13239">MVSVVLFVMFAVLLTFMVLQWRRGRAGGTGGLFGGGGVGAGFVQGTLTVTGVSDRPDEGDRNDQMYCTVSGTIIGPDTAPTNVYGHMVVTGKTPWPQIGADMPVVYKPGKTDTSWRFGSLEVPPAA</sequence>
<dbReference type="Proteomes" id="UP001432128">
    <property type="component" value="Chromosome"/>
</dbReference>
<dbReference type="AlphaFoldDB" id="A0AAU4K5W9"/>
<proteinExistence type="predicted"/>
<dbReference type="EMBL" id="CP108021">
    <property type="protein sequence ID" value="WUM21429.1"/>
    <property type="molecule type" value="Genomic_DNA"/>
</dbReference>
<evidence type="ECO:0000313" key="1">
    <source>
        <dbReference type="EMBL" id="WUM21429.1"/>
    </source>
</evidence>
<dbReference type="RefSeq" id="WP_045823530.1">
    <property type="nucleotide sequence ID" value="NZ_CP108021.1"/>
</dbReference>
<reference evidence="1 2" key="1">
    <citation type="submission" date="2022-10" db="EMBL/GenBank/DDBJ databases">
        <title>The complete genomes of actinobacterial strains from the NBC collection.</title>
        <authorList>
            <person name="Joergensen T.S."/>
            <person name="Alvarez Arevalo M."/>
            <person name="Sterndorff E.B."/>
            <person name="Faurdal D."/>
            <person name="Vuksanovic O."/>
            <person name="Mourched A.-S."/>
            <person name="Charusanti P."/>
            <person name="Shaw S."/>
            <person name="Blin K."/>
            <person name="Weber T."/>
        </authorList>
    </citation>
    <scope>NUCLEOTIDE SEQUENCE [LARGE SCALE GENOMIC DNA]</scope>
    <source>
        <strain evidence="1 2">NBC_00319</strain>
    </source>
</reference>
<evidence type="ECO:0000313" key="2">
    <source>
        <dbReference type="Proteomes" id="UP001432128"/>
    </source>
</evidence>
<accession>A0AAU4K5W9</accession>
<keyword evidence="2" id="KW-1185">Reference proteome</keyword>
<name>A0AAU4K5W9_9NOCA</name>
<protein>
    <submittedName>
        <fullName evidence="1">Uncharacterized protein</fullName>
    </submittedName>
</protein>
<dbReference type="KEGG" id="whr:OG579_06465"/>
<gene>
    <name evidence="1" type="ORF">OG579_06465</name>
</gene>